<evidence type="ECO:0000313" key="2">
    <source>
        <dbReference type="EMBL" id="EJY58029.1"/>
    </source>
</evidence>
<gene>
    <name evidence="2" type="ORF">AaeL_AAEL017274</name>
</gene>
<accession>J9HJF3</accession>
<keyword evidence="1" id="KW-1133">Transmembrane helix</keyword>
<reference evidence="2" key="1">
    <citation type="submission" date="2005-10" db="EMBL/GenBank/DDBJ databases">
        <authorList>
            <person name="Loftus B.J."/>
            <person name="Nene V.M."/>
            <person name="Hannick L.I."/>
            <person name="Bidwell S."/>
            <person name="Haas B."/>
            <person name="Amedeo P."/>
            <person name="Orvis J."/>
            <person name="Wortman J.R."/>
            <person name="White O.R."/>
            <person name="Salzberg S."/>
            <person name="Shumway M."/>
            <person name="Koo H."/>
            <person name="Zhao Y."/>
            <person name="Holmes M."/>
            <person name="Miller J."/>
            <person name="Schatz M."/>
            <person name="Pop M."/>
            <person name="Pai G."/>
            <person name="Utterback T."/>
            <person name="Rogers Y.-H."/>
            <person name="Kravitz S."/>
            <person name="Fraser C.M."/>
        </authorList>
    </citation>
    <scope>NUCLEOTIDE SEQUENCE</scope>
    <source>
        <strain evidence="2">Liverpool</strain>
    </source>
</reference>
<dbReference type="HOGENOM" id="CLU_2814474_0_0_1"/>
<dbReference type="AlphaFoldDB" id="J9HJF3"/>
<organism evidence="2 3">
    <name type="scientific">Aedes aegypti</name>
    <name type="common">Yellowfever mosquito</name>
    <name type="synonym">Culex aegypti</name>
    <dbReference type="NCBI Taxonomy" id="7159"/>
    <lineage>
        <taxon>Eukaryota</taxon>
        <taxon>Metazoa</taxon>
        <taxon>Ecdysozoa</taxon>
        <taxon>Arthropoda</taxon>
        <taxon>Hexapoda</taxon>
        <taxon>Insecta</taxon>
        <taxon>Pterygota</taxon>
        <taxon>Neoptera</taxon>
        <taxon>Endopterygota</taxon>
        <taxon>Diptera</taxon>
        <taxon>Nematocera</taxon>
        <taxon>Culicoidea</taxon>
        <taxon>Culicidae</taxon>
        <taxon>Culicinae</taxon>
        <taxon>Aedini</taxon>
        <taxon>Aedes</taxon>
        <taxon>Stegomyia</taxon>
    </lineage>
</organism>
<reference evidence="2" key="2">
    <citation type="journal article" date="2007" name="Science">
        <title>Genome sequence of Aedes aegypti, a major arbovirus vector.</title>
        <authorList>
            <person name="Nene V."/>
            <person name="Wortman J.R."/>
            <person name="Lawson D."/>
            <person name="Haas B."/>
            <person name="Kodira C."/>
            <person name="Tu Z.J."/>
            <person name="Loftus B."/>
            <person name="Xi Z."/>
            <person name="Megy K."/>
            <person name="Grabherr M."/>
            <person name="Ren Q."/>
            <person name="Zdobnov E.M."/>
            <person name="Lobo N.F."/>
            <person name="Campbell K.S."/>
            <person name="Brown S.E."/>
            <person name="Bonaldo M.F."/>
            <person name="Zhu J."/>
            <person name="Sinkins S.P."/>
            <person name="Hogenkamp D.G."/>
            <person name="Amedeo P."/>
            <person name="Arensburger P."/>
            <person name="Atkinson P.W."/>
            <person name="Bidwell S."/>
            <person name="Biedler J."/>
            <person name="Birney E."/>
            <person name="Bruggner R.V."/>
            <person name="Costas J."/>
            <person name="Coy M.R."/>
            <person name="Crabtree J."/>
            <person name="Crawford M."/>
            <person name="Debruyn B."/>
            <person name="Decaprio D."/>
            <person name="Eiglmeier K."/>
            <person name="Eisenstadt E."/>
            <person name="El-Dorry H."/>
            <person name="Gelbart W.M."/>
            <person name="Gomes S.L."/>
            <person name="Hammond M."/>
            <person name="Hannick L.I."/>
            <person name="Hogan J.R."/>
            <person name="Holmes M.H."/>
            <person name="Jaffe D."/>
            <person name="Johnston J.S."/>
            <person name="Kennedy R.C."/>
            <person name="Koo H."/>
            <person name="Kravitz S."/>
            <person name="Kriventseva E.V."/>
            <person name="Kulp D."/>
            <person name="Labutti K."/>
            <person name="Lee E."/>
            <person name="Li S."/>
            <person name="Lovin D.D."/>
            <person name="Mao C."/>
            <person name="Mauceli E."/>
            <person name="Menck C.F."/>
            <person name="Miller J.R."/>
            <person name="Montgomery P."/>
            <person name="Mori A."/>
            <person name="Nascimento A.L."/>
            <person name="Naveira H.F."/>
            <person name="Nusbaum C."/>
            <person name="O'leary S."/>
            <person name="Orvis J."/>
            <person name="Pertea M."/>
            <person name="Quesneville H."/>
            <person name="Reidenbach K.R."/>
            <person name="Rogers Y.H."/>
            <person name="Roth C.W."/>
            <person name="Schneider J.R."/>
            <person name="Schatz M."/>
            <person name="Shumway M."/>
            <person name="Stanke M."/>
            <person name="Stinson E.O."/>
            <person name="Tubio J.M."/>
            <person name="Vanzee J.P."/>
            <person name="Verjovski-Almeida S."/>
            <person name="Werner D."/>
            <person name="White O."/>
            <person name="Wyder S."/>
            <person name="Zeng Q."/>
            <person name="Zhao Q."/>
            <person name="Zhao Y."/>
            <person name="Hill C.A."/>
            <person name="Raikhel A.S."/>
            <person name="Soares M.B."/>
            <person name="Knudson D.L."/>
            <person name="Lee N.H."/>
            <person name="Galagan J."/>
            <person name="Salzberg S.L."/>
            <person name="Paulsen I.T."/>
            <person name="Dimopoulos G."/>
            <person name="Collins F.H."/>
            <person name="Birren B."/>
            <person name="Fraser-Liggett C.M."/>
            <person name="Severson D.W."/>
        </authorList>
    </citation>
    <scope>NUCLEOTIDE SEQUENCE [LARGE SCALE GENOMIC DNA]</scope>
    <source>
        <strain evidence="2">Liverpool</strain>
    </source>
</reference>
<dbReference type="EMBL" id="CH477997">
    <property type="protein sequence ID" value="EJY58029.1"/>
    <property type="molecule type" value="Genomic_DNA"/>
</dbReference>
<keyword evidence="1" id="KW-0472">Membrane</keyword>
<sequence length="67" mass="7510">MVPVGYTLPASRTHGYVNSHTAALTCLHVTVLCCVVCYKNCSKSCYAIVYLVFKSTLIIKIFHYNCF</sequence>
<dbReference type="Proteomes" id="UP000682892">
    <property type="component" value="Unassembled WGS sequence"/>
</dbReference>
<feature type="transmembrane region" description="Helical" evidence="1">
    <location>
        <begin position="20"/>
        <end position="38"/>
    </location>
</feature>
<reference evidence="2" key="3">
    <citation type="submission" date="2012-09" db="EMBL/GenBank/DDBJ databases">
        <authorList>
            <consortium name="VectorBase"/>
        </authorList>
    </citation>
    <scope>NUCLEOTIDE SEQUENCE</scope>
    <source>
        <strain evidence="2">Liverpool</strain>
    </source>
</reference>
<dbReference type="PaxDb" id="7159-AAEL017274-PA"/>
<proteinExistence type="predicted"/>
<name>J9HJF3_AEDAE</name>
<keyword evidence="1" id="KW-0812">Transmembrane</keyword>
<evidence type="ECO:0000256" key="1">
    <source>
        <dbReference type="SAM" id="Phobius"/>
    </source>
</evidence>
<protein>
    <submittedName>
        <fullName evidence="2">AAEL017274-PA</fullName>
    </submittedName>
</protein>
<feature type="transmembrane region" description="Helical" evidence="1">
    <location>
        <begin position="45"/>
        <end position="64"/>
    </location>
</feature>
<evidence type="ECO:0000313" key="3">
    <source>
        <dbReference type="Proteomes" id="UP000682892"/>
    </source>
</evidence>